<keyword evidence="4" id="KW-1185">Reference proteome</keyword>
<accession>A0A543E206</accession>
<dbReference type="InterPro" id="IPR025330">
    <property type="entry name" value="DUF4236"/>
</dbReference>
<evidence type="ECO:0000256" key="1">
    <source>
        <dbReference type="SAM" id="MobiDB-lite"/>
    </source>
</evidence>
<dbReference type="RefSeq" id="WP_142051698.1">
    <property type="nucleotide sequence ID" value="NZ_VFPA01000001.1"/>
</dbReference>
<protein>
    <submittedName>
        <fullName evidence="3">Uncharacterized protein DUF4236</fullName>
    </submittedName>
</protein>
<reference evidence="3 4" key="1">
    <citation type="submission" date="2019-06" db="EMBL/GenBank/DDBJ databases">
        <title>Sequencing the genomes of 1000 actinobacteria strains.</title>
        <authorList>
            <person name="Klenk H.-P."/>
        </authorList>
    </citation>
    <scope>NUCLEOTIDE SEQUENCE [LARGE SCALE GENOMIC DNA]</scope>
    <source>
        <strain evidence="3 4">DSM 45301</strain>
    </source>
</reference>
<sequence>MRFRLRRSLRLGPLRLHFTERGFSSWGLQVGRWTWNNRTRRHTVDTPGPGYLQSRGRRRR</sequence>
<dbReference type="EMBL" id="VFPA01000001">
    <property type="protein sequence ID" value="TQM15612.1"/>
    <property type="molecule type" value="Genomic_DNA"/>
</dbReference>
<dbReference type="AlphaFoldDB" id="A0A543E206"/>
<gene>
    <name evidence="3" type="ORF">FB558_2402</name>
</gene>
<comment type="caution">
    <text evidence="3">The sequence shown here is derived from an EMBL/GenBank/DDBJ whole genome shotgun (WGS) entry which is preliminary data.</text>
</comment>
<name>A0A543E206_9PSEU</name>
<feature type="region of interest" description="Disordered" evidence="1">
    <location>
        <begin position="39"/>
        <end position="60"/>
    </location>
</feature>
<evidence type="ECO:0000313" key="4">
    <source>
        <dbReference type="Proteomes" id="UP000315677"/>
    </source>
</evidence>
<dbReference type="Proteomes" id="UP000315677">
    <property type="component" value="Unassembled WGS sequence"/>
</dbReference>
<feature type="domain" description="DUF4236" evidence="2">
    <location>
        <begin position="3"/>
        <end position="50"/>
    </location>
</feature>
<evidence type="ECO:0000259" key="2">
    <source>
        <dbReference type="Pfam" id="PF14020"/>
    </source>
</evidence>
<proteinExistence type="predicted"/>
<evidence type="ECO:0000313" key="3">
    <source>
        <dbReference type="EMBL" id="TQM15612.1"/>
    </source>
</evidence>
<organism evidence="3 4">
    <name type="scientific">Pseudonocardia kunmingensis</name>
    <dbReference type="NCBI Taxonomy" id="630975"/>
    <lineage>
        <taxon>Bacteria</taxon>
        <taxon>Bacillati</taxon>
        <taxon>Actinomycetota</taxon>
        <taxon>Actinomycetes</taxon>
        <taxon>Pseudonocardiales</taxon>
        <taxon>Pseudonocardiaceae</taxon>
        <taxon>Pseudonocardia</taxon>
    </lineage>
</organism>
<dbReference type="Pfam" id="PF14020">
    <property type="entry name" value="DUF4236"/>
    <property type="match status" value="1"/>
</dbReference>